<sequence length="356" mass="40557">MNKNFNKNFLKDSTNYNRASAFNYLPKSTKHSLSKNFILSKQTYGSGSNILKKSSKKTKEQLRIKGMKSSQSPIKLDHSQVPFRAENSLDVAGRENSKYSIDTSQRRKAKKNHQCLMKTNYTNLKKLINQVTSLSPRGKYISSPKNRSKIMKKKKEAGKSKIIRCNSSLTMFQNSISDGKKKTHCHKSRHGMKNHPYSSTQNLLSSTMATSHPTIAMFNSLIKNRKNSSKKRKKSKSNKSRASQEKNSASNRPSSRTSLVHAKPLATSDTLQKFLNKPKGDINTLVINICNDKPLMIKVNKDGHENKEILLNCPKNLPRKHKNTTPPFTKDLEALKQRFTRVLNGYQQRLHRDHDA</sequence>
<feature type="region of interest" description="Disordered" evidence="1">
    <location>
        <begin position="177"/>
        <end position="196"/>
    </location>
</feature>
<organism evidence="2 3">
    <name type="scientific">Euplotes crassus</name>
    <dbReference type="NCBI Taxonomy" id="5936"/>
    <lineage>
        <taxon>Eukaryota</taxon>
        <taxon>Sar</taxon>
        <taxon>Alveolata</taxon>
        <taxon>Ciliophora</taxon>
        <taxon>Intramacronucleata</taxon>
        <taxon>Spirotrichea</taxon>
        <taxon>Hypotrichia</taxon>
        <taxon>Euplotida</taxon>
        <taxon>Euplotidae</taxon>
        <taxon>Moneuplotes</taxon>
    </lineage>
</organism>
<gene>
    <name evidence="2" type="ORF">ECRASSUSDP1_LOCUS9147</name>
</gene>
<reference evidence="2" key="1">
    <citation type="submission" date="2023-07" db="EMBL/GenBank/DDBJ databases">
        <authorList>
            <consortium name="AG Swart"/>
            <person name="Singh M."/>
            <person name="Singh A."/>
            <person name="Seah K."/>
            <person name="Emmerich C."/>
        </authorList>
    </citation>
    <scope>NUCLEOTIDE SEQUENCE</scope>
    <source>
        <strain evidence="2">DP1</strain>
    </source>
</reference>
<proteinExistence type="predicted"/>
<dbReference type="AlphaFoldDB" id="A0AAD1UFI2"/>
<evidence type="ECO:0000313" key="3">
    <source>
        <dbReference type="Proteomes" id="UP001295684"/>
    </source>
</evidence>
<comment type="caution">
    <text evidence="2">The sequence shown here is derived from an EMBL/GenBank/DDBJ whole genome shotgun (WGS) entry which is preliminary data.</text>
</comment>
<keyword evidence="3" id="KW-1185">Reference proteome</keyword>
<accession>A0AAD1UFI2</accession>
<feature type="region of interest" description="Disordered" evidence="1">
    <location>
        <begin position="221"/>
        <end position="264"/>
    </location>
</feature>
<feature type="compositionally biased region" description="Basic residues" evidence="1">
    <location>
        <begin position="181"/>
        <end position="193"/>
    </location>
</feature>
<name>A0AAD1UFI2_EUPCR</name>
<feature type="compositionally biased region" description="Basic residues" evidence="1">
    <location>
        <begin position="223"/>
        <end position="239"/>
    </location>
</feature>
<evidence type="ECO:0000313" key="2">
    <source>
        <dbReference type="EMBL" id="CAI2367859.1"/>
    </source>
</evidence>
<protein>
    <submittedName>
        <fullName evidence="2">Uncharacterized protein</fullName>
    </submittedName>
</protein>
<evidence type="ECO:0000256" key="1">
    <source>
        <dbReference type="SAM" id="MobiDB-lite"/>
    </source>
</evidence>
<dbReference type="Proteomes" id="UP001295684">
    <property type="component" value="Unassembled WGS sequence"/>
</dbReference>
<dbReference type="EMBL" id="CAMPGE010008980">
    <property type="protein sequence ID" value="CAI2367859.1"/>
    <property type="molecule type" value="Genomic_DNA"/>
</dbReference>
<feature type="compositionally biased region" description="Polar residues" evidence="1">
    <location>
        <begin position="245"/>
        <end position="258"/>
    </location>
</feature>